<evidence type="ECO:0000313" key="1">
    <source>
        <dbReference type="EMBL" id="QOV46799.1"/>
    </source>
</evidence>
<gene>
    <name evidence="1" type="ORF">IPT68_13465</name>
</gene>
<dbReference type="Proteomes" id="UP000594008">
    <property type="component" value="Chromosome"/>
</dbReference>
<dbReference type="AlphaFoldDB" id="A0A7M2TF65"/>
<reference evidence="1 2" key="1">
    <citation type="submission" date="2020-10" db="EMBL/GenBank/DDBJ databases">
        <title>Streptomyces chromofuscus complate genome analysis.</title>
        <authorList>
            <person name="Anwar N."/>
        </authorList>
    </citation>
    <scope>NUCLEOTIDE SEQUENCE [LARGE SCALE GENOMIC DNA]</scope>
    <source>
        <strain evidence="1 2">DSM 40273</strain>
    </source>
</reference>
<evidence type="ECO:0000313" key="2">
    <source>
        <dbReference type="Proteomes" id="UP000594008"/>
    </source>
</evidence>
<protein>
    <submittedName>
        <fullName evidence="1">Uncharacterized protein</fullName>
    </submittedName>
</protein>
<proteinExistence type="predicted"/>
<dbReference type="KEGG" id="schf:IPT68_13465"/>
<accession>A0A7M2TF65</accession>
<dbReference type="RefSeq" id="WP_189699006.1">
    <property type="nucleotide sequence ID" value="NZ_BMTA01000011.1"/>
</dbReference>
<organism evidence="1 2">
    <name type="scientific">Streptomyces chromofuscus</name>
    <dbReference type="NCBI Taxonomy" id="42881"/>
    <lineage>
        <taxon>Bacteria</taxon>
        <taxon>Bacillati</taxon>
        <taxon>Actinomycetota</taxon>
        <taxon>Actinomycetes</taxon>
        <taxon>Kitasatosporales</taxon>
        <taxon>Streptomycetaceae</taxon>
        <taxon>Streptomyces</taxon>
    </lineage>
</organism>
<sequence length="123" mass="13448">MPNQRHPQHFACGQLHAALWTLRLLAVPGQTPPTPEQYAKKDQPSDLLKNNMAAVVNLLCQAKGRGNARAEAAVAVFRELPDLLPANGRIPTGTMSPPEQNAFADGYRALRADHEERFGDALK</sequence>
<keyword evidence="2" id="KW-1185">Reference proteome</keyword>
<name>A0A7M2TF65_STRCW</name>
<dbReference type="EMBL" id="CP063374">
    <property type="protein sequence ID" value="QOV46799.1"/>
    <property type="molecule type" value="Genomic_DNA"/>
</dbReference>